<name>R2PDG6_9ENTE</name>
<protein>
    <recommendedName>
        <fullName evidence="4">4Fe-4S ferredoxin-type domain-containing protein</fullName>
    </recommendedName>
</protein>
<evidence type="ECO:0000256" key="1">
    <source>
        <dbReference type="ARBA" id="ARBA00022723"/>
    </source>
</evidence>
<evidence type="ECO:0000256" key="3">
    <source>
        <dbReference type="ARBA" id="ARBA00023014"/>
    </source>
</evidence>
<gene>
    <name evidence="6" type="ORF">I585_00330</name>
    <name evidence="5" type="ORF">UAI_00398</name>
</gene>
<keyword evidence="2" id="KW-0408">Iron</keyword>
<dbReference type="STRING" id="71451.RV07_GL002797"/>
<dbReference type="eggNOG" id="COG0247">
    <property type="taxonomic scope" value="Bacteria"/>
</dbReference>
<evidence type="ECO:0000313" key="8">
    <source>
        <dbReference type="Proteomes" id="UP000014148"/>
    </source>
</evidence>
<dbReference type="InterPro" id="IPR017900">
    <property type="entry name" value="4Fe4S_Fe_S_CS"/>
</dbReference>
<dbReference type="Proteomes" id="UP000014148">
    <property type="component" value="Unassembled WGS sequence"/>
</dbReference>
<dbReference type="GO" id="GO:0046872">
    <property type="term" value="F:metal ion binding"/>
    <property type="evidence" value="ECO:0007669"/>
    <property type="project" value="UniProtKB-KW"/>
</dbReference>
<comment type="caution">
    <text evidence="5">The sequence shown here is derived from an EMBL/GenBank/DDBJ whole genome shotgun (WGS) entry which is preliminary data.</text>
</comment>
<dbReference type="EMBL" id="AJAK01000006">
    <property type="protein sequence ID" value="EOH81288.1"/>
    <property type="molecule type" value="Genomic_DNA"/>
</dbReference>
<feature type="domain" description="4Fe-4S ferredoxin-type" evidence="4">
    <location>
        <begin position="69"/>
        <end position="97"/>
    </location>
</feature>
<dbReference type="PATRIC" id="fig|1158601.3.peg.381"/>
<reference evidence="6 8" key="2">
    <citation type="submission" date="2013-03" db="EMBL/GenBank/DDBJ databases">
        <title>The Genome Sequence of Enterococcus malodoratus ATCC_43197 (PacBio/Illumina hybrid assembly).</title>
        <authorList>
            <consortium name="The Broad Institute Genomics Platform"/>
            <consortium name="The Broad Institute Genome Sequencing Center for Infectious Disease"/>
            <person name="Earl A."/>
            <person name="Russ C."/>
            <person name="Gilmore M."/>
            <person name="Surin D."/>
            <person name="Walker B."/>
            <person name="Young S."/>
            <person name="Zeng Q."/>
            <person name="Gargeya S."/>
            <person name="Fitzgerald M."/>
            <person name="Haas B."/>
            <person name="Abouelleil A."/>
            <person name="Allen A.W."/>
            <person name="Alvarado L."/>
            <person name="Arachchi H.M."/>
            <person name="Berlin A.M."/>
            <person name="Chapman S.B."/>
            <person name="Gainer-Dewar J."/>
            <person name="Goldberg J."/>
            <person name="Griggs A."/>
            <person name="Gujja S."/>
            <person name="Hansen M."/>
            <person name="Howarth C."/>
            <person name="Imamovic A."/>
            <person name="Ireland A."/>
            <person name="Larimer J."/>
            <person name="McCowan C."/>
            <person name="Murphy C."/>
            <person name="Pearson M."/>
            <person name="Poon T.W."/>
            <person name="Priest M."/>
            <person name="Roberts A."/>
            <person name="Saif S."/>
            <person name="Shea T."/>
            <person name="Sisk P."/>
            <person name="Sykes S."/>
            <person name="Wortman J."/>
            <person name="Nusbaum C."/>
            <person name="Birren B."/>
        </authorList>
    </citation>
    <scope>NUCLEOTIDE SEQUENCE [LARGE SCALE GENOMIC DNA]</scope>
    <source>
        <strain evidence="6 8">ATCC 43197</strain>
    </source>
</reference>
<evidence type="ECO:0000313" key="6">
    <source>
        <dbReference type="EMBL" id="EOT68871.1"/>
    </source>
</evidence>
<dbReference type="GO" id="GO:0051536">
    <property type="term" value="F:iron-sulfur cluster binding"/>
    <property type="evidence" value="ECO:0007669"/>
    <property type="project" value="UniProtKB-KW"/>
</dbReference>
<dbReference type="Pfam" id="PF13534">
    <property type="entry name" value="Fer4_17"/>
    <property type="match status" value="1"/>
</dbReference>
<accession>R2PDG6</accession>
<dbReference type="InterPro" id="IPR009051">
    <property type="entry name" value="Helical_ferredxn"/>
</dbReference>
<evidence type="ECO:0000313" key="7">
    <source>
        <dbReference type="Proteomes" id="UP000013783"/>
    </source>
</evidence>
<keyword evidence="8" id="KW-1185">Reference proteome</keyword>
<organism evidence="5 7">
    <name type="scientific">Enterococcus malodoratus ATCC 43197</name>
    <dbReference type="NCBI Taxonomy" id="1158601"/>
    <lineage>
        <taxon>Bacteria</taxon>
        <taxon>Bacillati</taxon>
        <taxon>Bacillota</taxon>
        <taxon>Bacilli</taxon>
        <taxon>Lactobacillales</taxon>
        <taxon>Enterococcaceae</taxon>
        <taxon>Enterococcus</taxon>
    </lineage>
</organism>
<dbReference type="InterPro" id="IPR017896">
    <property type="entry name" value="4Fe4S_Fe-S-bd"/>
</dbReference>
<keyword evidence="1" id="KW-0479">Metal-binding</keyword>
<dbReference type="PROSITE" id="PS51379">
    <property type="entry name" value="4FE4S_FER_2"/>
    <property type="match status" value="1"/>
</dbReference>
<dbReference type="AlphaFoldDB" id="R2PDG6"/>
<dbReference type="PROSITE" id="PS00198">
    <property type="entry name" value="4FE4S_FER_1"/>
    <property type="match status" value="1"/>
</dbReference>
<dbReference type="Proteomes" id="UP000013783">
    <property type="component" value="Unassembled WGS sequence"/>
</dbReference>
<dbReference type="Gene3D" id="1.10.1060.10">
    <property type="entry name" value="Alpha-helical ferredoxin"/>
    <property type="match status" value="1"/>
</dbReference>
<evidence type="ECO:0000313" key="5">
    <source>
        <dbReference type="EMBL" id="EOH81288.1"/>
    </source>
</evidence>
<dbReference type="EMBL" id="ASWA01000002">
    <property type="protein sequence ID" value="EOT68871.1"/>
    <property type="molecule type" value="Genomic_DNA"/>
</dbReference>
<evidence type="ECO:0000259" key="4">
    <source>
        <dbReference type="PROSITE" id="PS51379"/>
    </source>
</evidence>
<dbReference type="SUPFAM" id="SSF46548">
    <property type="entry name" value="alpha-helical ferredoxin"/>
    <property type="match status" value="1"/>
</dbReference>
<keyword evidence="3" id="KW-0411">Iron-sulfur</keyword>
<reference evidence="5 7" key="1">
    <citation type="submission" date="2013-02" db="EMBL/GenBank/DDBJ databases">
        <title>The Genome Sequence of Enterococcus malodoratus ATCC_43197.</title>
        <authorList>
            <consortium name="The Broad Institute Genome Sequencing Platform"/>
            <consortium name="The Broad Institute Genome Sequencing Center for Infectious Disease"/>
            <person name="Earl A.M."/>
            <person name="Gilmore M.S."/>
            <person name="Lebreton F."/>
            <person name="Walker B."/>
            <person name="Young S.K."/>
            <person name="Zeng Q."/>
            <person name="Gargeya S."/>
            <person name="Fitzgerald M."/>
            <person name="Haas B."/>
            <person name="Abouelleil A."/>
            <person name="Alvarado L."/>
            <person name="Arachchi H.M."/>
            <person name="Berlin A.M."/>
            <person name="Chapman S.B."/>
            <person name="Dewar J."/>
            <person name="Goldberg J."/>
            <person name="Griggs A."/>
            <person name="Gujja S."/>
            <person name="Hansen M."/>
            <person name="Howarth C."/>
            <person name="Imamovic A."/>
            <person name="Larimer J."/>
            <person name="McCowan C."/>
            <person name="Murphy C."/>
            <person name="Neiman D."/>
            <person name="Pearson M."/>
            <person name="Priest M."/>
            <person name="Roberts A."/>
            <person name="Saif S."/>
            <person name="Shea T."/>
            <person name="Sisk P."/>
            <person name="Sykes S."/>
            <person name="Wortman J."/>
            <person name="Nusbaum C."/>
            <person name="Birren B."/>
        </authorList>
    </citation>
    <scope>NUCLEOTIDE SEQUENCE [LARGE SCALE GENOMIC DNA]</scope>
    <source>
        <strain evidence="5 7">ATCC 43197</strain>
    </source>
</reference>
<proteinExistence type="predicted"/>
<sequence>MPRVSTTNGHCSIKKGLADLMDYSKKTIEMAQLIAETCTSCKRCMKDCLFLQQYCEDPQKLFQQFLEEGLDPIVPYSCMLCGHCTVVCPLQLKLDEAFLAMRQDLIKDGLPLKQLKSVEMHQRLSTSKFFSAVNRGDTK</sequence>
<evidence type="ECO:0000256" key="2">
    <source>
        <dbReference type="ARBA" id="ARBA00023004"/>
    </source>
</evidence>